<comment type="caution">
    <text evidence="1">The sequence shown here is derived from an EMBL/GenBank/DDBJ whole genome shotgun (WGS) entry which is preliminary data.</text>
</comment>
<gene>
    <name evidence="1" type="ORF">NGRA_1275</name>
</gene>
<accession>A0A9P6GZR1</accession>
<evidence type="ECO:0000313" key="2">
    <source>
        <dbReference type="Proteomes" id="UP000740883"/>
    </source>
</evidence>
<dbReference type="AlphaFoldDB" id="A0A9P6GZR1"/>
<organism evidence="1 2">
    <name type="scientific">Nosema granulosis</name>
    <dbReference type="NCBI Taxonomy" id="83296"/>
    <lineage>
        <taxon>Eukaryota</taxon>
        <taxon>Fungi</taxon>
        <taxon>Fungi incertae sedis</taxon>
        <taxon>Microsporidia</taxon>
        <taxon>Nosematidae</taxon>
        <taxon>Nosema</taxon>
    </lineage>
</organism>
<proteinExistence type="predicted"/>
<dbReference type="Proteomes" id="UP000740883">
    <property type="component" value="Unassembled WGS sequence"/>
</dbReference>
<reference evidence="1 2" key="1">
    <citation type="journal article" date="2020" name="Genome Biol. Evol.">
        <title>Comparative genomics of strictly vertically transmitted, feminizing microsporidia endosymbionts of amphipod crustaceans.</title>
        <authorList>
            <person name="Cormier A."/>
            <person name="Chebbi M.A."/>
            <person name="Giraud I."/>
            <person name="Wattier R."/>
            <person name="Teixeira M."/>
            <person name="Gilbert C."/>
            <person name="Rigaud T."/>
            <person name="Cordaux R."/>
        </authorList>
    </citation>
    <scope>NUCLEOTIDE SEQUENCE [LARGE SCALE GENOMIC DNA]</scope>
    <source>
        <strain evidence="1 2">Ou3-Ou53</strain>
    </source>
</reference>
<keyword evidence="2" id="KW-1185">Reference proteome</keyword>
<dbReference type="EMBL" id="SBJO01000076">
    <property type="protein sequence ID" value="KAF9763420.1"/>
    <property type="molecule type" value="Genomic_DNA"/>
</dbReference>
<evidence type="ECO:0000313" key="1">
    <source>
        <dbReference type="EMBL" id="KAF9763420.1"/>
    </source>
</evidence>
<protein>
    <submittedName>
        <fullName evidence="1">Uncharacterized protein</fullName>
    </submittedName>
</protein>
<sequence length="233" mass="27865">MIFNKKNFLYFMLFYKIYSSCVIDKEKNTRNYMDVDEVLRLESMFLCDLIYDQVSVNPRNLLIRVATLQNKPISTYLLHDFTGFKNMINFLNVQLKSQTLFRKIRSTLGESKEFKELIPRFNEPERFHNLSPSNTVLKVYFDRFFKQNHTLKNLKLELLENTAQSLFTIFKEREIDCSVEFWNLENRLQLLKEVLVPNCLKLLEKFIDSPEFDNLTQGMCNFLINESKTLLFD</sequence>
<name>A0A9P6GZR1_9MICR</name>